<dbReference type="RefSeq" id="WP_090556627.1">
    <property type="nucleotide sequence ID" value="NZ_FNRA01000005.1"/>
</dbReference>
<evidence type="ECO:0000313" key="2">
    <source>
        <dbReference type="Proteomes" id="UP000198850"/>
    </source>
</evidence>
<reference evidence="1 2" key="1">
    <citation type="submission" date="2016-10" db="EMBL/GenBank/DDBJ databases">
        <authorList>
            <person name="de Groot N.N."/>
        </authorList>
    </citation>
    <scope>NUCLEOTIDE SEQUENCE [LARGE SCALE GENOMIC DNA]</scope>
    <source>
        <strain evidence="1 2">DSM 19033</strain>
    </source>
</reference>
<proteinExistence type="predicted"/>
<accession>A0A1H4DVD0</accession>
<dbReference type="EMBL" id="FNRA01000005">
    <property type="protein sequence ID" value="SEA76733.1"/>
    <property type="molecule type" value="Genomic_DNA"/>
</dbReference>
<organism evidence="1 2">
    <name type="scientific">Pedobacter hartonius</name>
    <dbReference type="NCBI Taxonomy" id="425514"/>
    <lineage>
        <taxon>Bacteria</taxon>
        <taxon>Pseudomonadati</taxon>
        <taxon>Bacteroidota</taxon>
        <taxon>Sphingobacteriia</taxon>
        <taxon>Sphingobacteriales</taxon>
        <taxon>Sphingobacteriaceae</taxon>
        <taxon>Pedobacter</taxon>
    </lineage>
</organism>
<dbReference type="Proteomes" id="UP000198850">
    <property type="component" value="Unassembled WGS sequence"/>
</dbReference>
<dbReference type="OrthoDB" id="1256826at2"/>
<name>A0A1H4DVD0_9SPHI</name>
<sequence length="158" mass="18471">MIKNLAIIILGDQNVGKTTTIRRFLDIYHTHKKVTVLKKGMRYGLSPFTPNFDMVKIDAYILPSSPTESGIALSDSIKVIGWNPHLILMAEQDRGKEYANSINFLRNENYHIKEFHVKNIEELQIWSRWKYSAEMNTKLHYRVEEIAEYIRGFILSKI</sequence>
<dbReference type="InterPro" id="IPR027417">
    <property type="entry name" value="P-loop_NTPase"/>
</dbReference>
<dbReference type="SUPFAM" id="SSF52540">
    <property type="entry name" value="P-loop containing nucleoside triphosphate hydrolases"/>
    <property type="match status" value="1"/>
</dbReference>
<gene>
    <name evidence="1" type="ORF">SAMN05443550_105123</name>
</gene>
<protein>
    <submittedName>
        <fullName evidence="1">Uncharacterized protein</fullName>
    </submittedName>
</protein>
<dbReference type="AlphaFoldDB" id="A0A1H4DVD0"/>
<dbReference type="STRING" id="425514.SAMN05443550_105123"/>
<keyword evidence="2" id="KW-1185">Reference proteome</keyword>
<evidence type="ECO:0000313" key="1">
    <source>
        <dbReference type="EMBL" id="SEA76733.1"/>
    </source>
</evidence>